<dbReference type="Pfam" id="PF03392">
    <property type="entry name" value="OS-D"/>
    <property type="match status" value="1"/>
</dbReference>
<dbReference type="EMBL" id="CAKASE010000050">
    <property type="protein sequence ID" value="CAG9563929.1"/>
    <property type="molecule type" value="Genomic_DNA"/>
</dbReference>
<proteinExistence type="predicted"/>
<reference evidence="2" key="1">
    <citation type="submission" date="2021-09" db="EMBL/GenBank/DDBJ databases">
        <authorList>
            <person name="Martin H S."/>
        </authorList>
    </citation>
    <scope>NUCLEOTIDE SEQUENCE</scope>
</reference>
<dbReference type="SUPFAM" id="SSF100910">
    <property type="entry name" value="Chemosensory protein Csp2"/>
    <property type="match status" value="1"/>
</dbReference>
<sequence length="122" mass="14092">MKFLIILALVALASARPDENYDRYEYFDVDELVSNVRLLKAYIKCFLGEGKCTPEGSEFKKWIPDAIQSNCGKCSDKQKHIVGRVIKAIIDNLPEEWNKLNAMHNPDGKYDEIMKNFLDKYT</sequence>
<evidence type="ECO:0000313" key="3">
    <source>
        <dbReference type="Proteomes" id="UP000789524"/>
    </source>
</evidence>
<accession>A0A8J2QIR9</accession>
<gene>
    <name evidence="2" type="ORF">DCHRY22_LOCUS4996</name>
</gene>
<comment type="caution">
    <text evidence="2">The sequence shown here is derived from an EMBL/GenBank/DDBJ whole genome shotgun (WGS) entry which is preliminary data.</text>
</comment>
<keyword evidence="1" id="KW-0732">Signal</keyword>
<evidence type="ECO:0000313" key="2">
    <source>
        <dbReference type="EMBL" id="CAG9563929.1"/>
    </source>
</evidence>
<protein>
    <submittedName>
        <fullName evidence="2">(African queen) hypothetical protein</fullName>
    </submittedName>
</protein>
<dbReference type="AlphaFoldDB" id="A0A8J2QIR9"/>
<dbReference type="InterPro" id="IPR005055">
    <property type="entry name" value="A10/PebIII"/>
</dbReference>
<feature type="signal peptide" evidence="1">
    <location>
        <begin position="1"/>
        <end position="15"/>
    </location>
</feature>
<dbReference type="Gene3D" id="1.10.2080.10">
    <property type="entry name" value="Insect odorant-binding protein A10/Ejaculatory bulb-specific protein 3"/>
    <property type="match status" value="1"/>
</dbReference>
<keyword evidence="3" id="KW-1185">Reference proteome</keyword>
<dbReference type="Proteomes" id="UP000789524">
    <property type="component" value="Unassembled WGS sequence"/>
</dbReference>
<evidence type="ECO:0000256" key="1">
    <source>
        <dbReference type="SAM" id="SignalP"/>
    </source>
</evidence>
<dbReference type="PANTHER" id="PTHR11257">
    <property type="entry name" value="CHEMOSENSORY PROTEIN-RELATED"/>
    <property type="match status" value="1"/>
</dbReference>
<feature type="chain" id="PRO_5035225819" evidence="1">
    <location>
        <begin position="16"/>
        <end position="122"/>
    </location>
</feature>
<dbReference type="InterPro" id="IPR036682">
    <property type="entry name" value="OS_D_A10/PebIII_sf"/>
</dbReference>
<name>A0A8J2QIR9_9NEOP</name>
<dbReference type="OrthoDB" id="6344725at2759"/>
<dbReference type="PANTHER" id="PTHR11257:SF12">
    <property type="entry name" value="EJACULATORY BULB-SPECIFIC PROTEIN 3-RELATED"/>
    <property type="match status" value="1"/>
</dbReference>
<organism evidence="2 3">
    <name type="scientific">Danaus chrysippus</name>
    <name type="common">African queen</name>
    <dbReference type="NCBI Taxonomy" id="151541"/>
    <lineage>
        <taxon>Eukaryota</taxon>
        <taxon>Metazoa</taxon>
        <taxon>Ecdysozoa</taxon>
        <taxon>Arthropoda</taxon>
        <taxon>Hexapoda</taxon>
        <taxon>Insecta</taxon>
        <taxon>Pterygota</taxon>
        <taxon>Neoptera</taxon>
        <taxon>Endopterygota</taxon>
        <taxon>Lepidoptera</taxon>
        <taxon>Glossata</taxon>
        <taxon>Ditrysia</taxon>
        <taxon>Papilionoidea</taxon>
        <taxon>Nymphalidae</taxon>
        <taxon>Danainae</taxon>
        <taxon>Danaini</taxon>
        <taxon>Danaina</taxon>
        <taxon>Danaus</taxon>
        <taxon>Anosia</taxon>
    </lineage>
</organism>